<feature type="transmembrane region" description="Helical" evidence="10">
    <location>
        <begin position="32"/>
        <end position="48"/>
    </location>
</feature>
<dbReference type="Proteomes" id="UP000838749">
    <property type="component" value="Unassembled WGS sequence"/>
</dbReference>
<reference evidence="12" key="1">
    <citation type="submission" date="2021-12" db="EMBL/GenBank/DDBJ databases">
        <authorList>
            <person name="Criscuolo A."/>
        </authorList>
    </citation>
    <scope>NUCLEOTIDE SEQUENCE</scope>
    <source>
        <strain evidence="12">CIP111894</strain>
    </source>
</reference>
<comment type="caution">
    <text evidence="12">The sequence shown here is derived from an EMBL/GenBank/DDBJ whole genome shotgun (WGS) entry which is preliminary data.</text>
</comment>
<dbReference type="InterPro" id="IPR036514">
    <property type="entry name" value="SGNH_hydro_sf"/>
</dbReference>
<feature type="domain" description="Acyltransferase 3" evidence="11">
    <location>
        <begin position="28"/>
        <end position="362"/>
    </location>
</feature>
<dbReference type="CDD" id="cd01840">
    <property type="entry name" value="SGNH_hydrolase_yrhL_like"/>
    <property type="match status" value="1"/>
</dbReference>
<evidence type="ECO:0000256" key="9">
    <source>
        <dbReference type="SAM" id="MobiDB-lite"/>
    </source>
</evidence>
<feature type="transmembrane region" description="Helical" evidence="10">
    <location>
        <begin position="319"/>
        <end position="337"/>
    </location>
</feature>
<keyword evidence="6 10" id="KW-1133">Transmembrane helix</keyword>
<accession>A0ABM9BJJ1</accession>
<sequence length="670" mass="74458">MKDNTKLFRNNMRSQSSIQSVGGRRYVPGIDGLRALSVLAVIAYHLNLNWAEGGLLGVGIFFVISGYLITDQIITQWERHRRLNLLDFWVRRARRLLPAMIVMLFVVAIWLLIIEPSRLFGLKGDFMSSLFYFNNWWLIFHNVSYFESFGPPSPIGHLWSLSIEGQFYILWPIVLIIVMKIARRRGKLIAWIMACAAVSALAMALIYVPGTDPSRVYYGTDTRVFALLIGAALAVAWPSQKLNDKVSEPAQRVLDIVGGLGLILLLVLFNQVNEFDDLLYRGGFLVISLIAAVVIAVLAHPASRLGSIVGCKPLRWIGLRSYSLYIWHFPVIILSSPNVSTEESGMLRIIIQVAVSFLLAALSYKYVEEPIRRGSLKETWKNISVKRRGGLRPGFLMAIIAVILIPIACKGYLLNAGSDTTAIESANMEYEQQQLQQQEQQDLGIKDDSTDHKAIDKSVTDKPSLPAMATATSEPEVNKPDPKVGTINTEVSKPESDVNKIVPEEKKPVAVKGQAGNDVTAIGDSVILDVAPYLSEKLPGIVIEGKIGRQMAKAQEVVDQLKSQGRLGKKVIIELGTNGSFSSKQLRNLLDSLSDAEQIFLVNTRVPRKWENNVNHNISKVSSEYSNATVVDWYTASEGKDNLFYEDGVHLKPEGSKYYASLLAKVLESE</sequence>
<feature type="transmembrane region" description="Helical" evidence="10">
    <location>
        <begin position="252"/>
        <end position="272"/>
    </location>
</feature>
<name>A0ABM9BJJ1_9BACL</name>
<feature type="transmembrane region" description="Helical" evidence="10">
    <location>
        <begin position="188"/>
        <end position="210"/>
    </location>
</feature>
<evidence type="ECO:0000256" key="3">
    <source>
        <dbReference type="ARBA" id="ARBA00022475"/>
    </source>
</evidence>
<dbReference type="Gene3D" id="3.40.50.1110">
    <property type="entry name" value="SGNH hydrolase"/>
    <property type="match status" value="1"/>
</dbReference>
<dbReference type="GO" id="GO:0016746">
    <property type="term" value="F:acyltransferase activity"/>
    <property type="evidence" value="ECO:0007669"/>
    <property type="project" value="UniProtKB-KW"/>
</dbReference>
<feature type="transmembrane region" description="Helical" evidence="10">
    <location>
        <begin position="349"/>
        <end position="367"/>
    </location>
</feature>
<comment type="subcellular location">
    <subcellularLocation>
        <location evidence="1">Cell membrane</location>
        <topology evidence="1">Multi-pass membrane protein</topology>
    </subcellularLocation>
</comment>
<proteinExistence type="inferred from homology"/>
<keyword evidence="13" id="KW-1185">Reference proteome</keyword>
<evidence type="ECO:0000256" key="6">
    <source>
        <dbReference type="ARBA" id="ARBA00022989"/>
    </source>
</evidence>
<keyword evidence="3" id="KW-1003">Cell membrane</keyword>
<evidence type="ECO:0000256" key="2">
    <source>
        <dbReference type="ARBA" id="ARBA00007400"/>
    </source>
</evidence>
<protein>
    <submittedName>
        <fullName evidence="12">O-acetyltransferase OatA</fullName>
        <ecNumber evidence="12">2.3.1.-</ecNumber>
    </submittedName>
</protein>
<keyword evidence="5 10" id="KW-0812">Transmembrane</keyword>
<feature type="region of interest" description="Disordered" evidence="9">
    <location>
        <begin position="456"/>
        <end position="490"/>
    </location>
</feature>
<keyword evidence="8 12" id="KW-0012">Acyltransferase</keyword>
<evidence type="ECO:0000256" key="7">
    <source>
        <dbReference type="ARBA" id="ARBA00023136"/>
    </source>
</evidence>
<dbReference type="PANTHER" id="PTHR23028">
    <property type="entry name" value="ACETYLTRANSFERASE"/>
    <property type="match status" value="1"/>
</dbReference>
<dbReference type="PANTHER" id="PTHR23028:SF53">
    <property type="entry name" value="ACYL_TRANSF_3 DOMAIN-CONTAINING PROTEIN"/>
    <property type="match status" value="1"/>
</dbReference>
<evidence type="ECO:0000256" key="10">
    <source>
        <dbReference type="SAM" id="Phobius"/>
    </source>
</evidence>
<feature type="transmembrane region" description="Helical" evidence="10">
    <location>
        <begin position="158"/>
        <end position="181"/>
    </location>
</feature>
<feature type="transmembrane region" description="Helical" evidence="10">
    <location>
        <begin position="394"/>
        <end position="413"/>
    </location>
</feature>
<dbReference type="InterPro" id="IPR002656">
    <property type="entry name" value="Acyl_transf_3_dom"/>
</dbReference>
<evidence type="ECO:0000313" key="12">
    <source>
        <dbReference type="EMBL" id="CAH1058907.1"/>
    </source>
</evidence>
<evidence type="ECO:0000313" key="13">
    <source>
        <dbReference type="Proteomes" id="UP000838749"/>
    </source>
</evidence>
<feature type="transmembrane region" description="Helical" evidence="10">
    <location>
        <begin position="96"/>
        <end position="114"/>
    </location>
</feature>
<evidence type="ECO:0000256" key="5">
    <source>
        <dbReference type="ARBA" id="ARBA00022692"/>
    </source>
</evidence>
<gene>
    <name evidence="12" type="primary">oatA</name>
    <name evidence="12" type="ORF">PAECIP111894_05093</name>
</gene>
<keyword evidence="4 12" id="KW-0808">Transferase</keyword>
<dbReference type="EMBL" id="CAKMAB010000041">
    <property type="protein sequence ID" value="CAH1058907.1"/>
    <property type="molecule type" value="Genomic_DNA"/>
</dbReference>
<evidence type="ECO:0000256" key="1">
    <source>
        <dbReference type="ARBA" id="ARBA00004651"/>
    </source>
</evidence>
<evidence type="ECO:0000259" key="11">
    <source>
        <dbReference type="Pfam" id="PF01757"/>
    </source>
</evidence>
<feature type="transmembrane region" description="Helical" evidence="10">
    <location>
        <begin position="278"/>
        <end position="299"/>
    </location>
</feature>
<dbReference type="InterPro" id="IPR050879">
    <property type="entry name" value="Acyltransferase_3"/>
</dbReference>
<dbReference type="Pfam" id="PF01757">
    <property type="entry name" value="Acyl_transf_3"/>
    <property type="match status" value="1"/>
</dbReference>
<organism evidence="12 13">
    <name type="scientific">Paenibacillus pseudetheri</name>
    <dbReference type="NCBI Taxonomy" id="2897682"/>
    <lineage>
        <taxon>Bacteria</taxon>
        <taxon>Bacillati</taxon>
        <taxon>Bacillota</taxon>
        <taxon>Bacilli</taxon>
        <taxon>Bacillales</taxon>
        <taxon>Paenibacillaceae</taxon>
        <taxon>Paenibacillus</taxon>
    </lineage>
</organism>
<feature type="transmembrane region" description="Helical" evidence="10">
    <location>
        <begin position="222"/>
        <end position="240"/>
    </location>
</feature>
<keyword evidence="7 10" id="KW-0472">Membrane</keyword>
<dbReference type="SUPFAM" id="SSF52266">
    <property type="entry name" value="SGNH hydrolase"/>
    <property type="match status" value="1"/>
</dbReference>
<dbReference type="EC" id="2.3.1.-" evidence="12"/>
<feature type="transmembrane region" description="Helical" evidence="10">
    <location>
        <begin position="54"/>
        <end position="75"/>
    </location>
</feature>
<evidence type="ECO:0000256" key="8">
    <source>
        <dbReference type="ARBA" id="ARBA00023315"/>
    </source>
</evidence>
<evidence type="ECO:0000256" key="4">
    <source>
        <dbReference type="ARBA" id="ARBA00022679"/>
    </source>
</evidence>
<comment type="similarity">
    <text evidence="2">Belongs to the acyltransferase 3 family.</text>
</comment>